<protein>
    <submittedName>
        <fullName evidence="4">Putative secreted protein with PEP-CTERM sorting signal</fullName>
    </submittedName>
</protein>
<name>A0A4Q7LLS7_9BURK</name>
<evidence type="ECO:0000256" key="1">
    <source>
        <dbReference type="SAM" id="SignalP"/>
    </source>
</evidence>
<reference evidence="4 5" key="1">
    <citation type="submission" date="2019-02" db="EMBL/GenBank/DDBJ databases">
        <title>Genomic Encyclopedia of Type Strains, Phase IV (KMG-IV): sequencing the most valuable type-strain genomes for metagenomic binning, comparative biology and taxonomic classification.</title>
        <authorList>
            <person name="Goeker M."/>
        </authorList>
    </citation>
    <scope>NUCLEOTIDE SEQUENCE [LARGE SCALE GENOMIC DNA]</scope>
    <source>
        <strain evidence="4 5">DSM 10617</strain>
    </source>
</reference>
<sequence length="219" mass="22151">MTHTRTALAVAMLAVASTGASAQAIVNGDFDARQADQATARYMTTDLGGGWTTVFGNVDLVGHGGDDGNSAELKALMGSTATSGLAVDLNGNTPAMITQVLNTIAGQQYSLSFSYAANPGTDSNATAGFAFQLSPVKGGTLGASLIGQGASWQTYATTFVATGATALSFISTAYGTPTFGAMVDNVSVSAVPEPSEYAMMMLGLGVIGAAARRRQRKSA</sequence>
<proteinExistence type="predicted"/>
<feature type="domain" description="Ice-binding protein C-terminal" evidence="3">
    <location>
        <begin position="190"/>
        <end position="214"/>
    </location>
</feature>
<evidence type="ECO:0000259" key="3">
    <source>
        <dbReference type="Pfam" id="PF07589"/>
    </source>
</evidence>
<dbReference type="NCBIfam" id="TIGR02595">
    <property type="entry name" value="PEP_CTERM"/>
    <property type="match status" value="1"/>
</dbReference>
<evidence type="ECO:0000313" key="4">
    <source>
        <dbReference type="EMBL" id="RZS54887.1"/>
    </source>
</evidence>
<organism evidence="4 5">
    <name type="scientific">Sphaerotilus mobilis</name>
    <dbReference type="NCBI Taxonomy" id="47994"/>
    <lineage>
        <taxon>Bacteria</taxon>
        <taxon>Pseudomonadati</taxon>
        <taxon>Pseudomonadota</taxon>
        <taxon>Betaproteobacteria</taxon>
        <taxon>Burkholderiales</taxon>
        <taxon>Sphaerotilaceae</taxon>
        <taxon>Sphaerotilus</taxon>
    </lineage>
</organism>
<dbReference type="SUPFAM" id="SSF49785">
    <property type="entry name" value="Galactose-binding domain-like"/>
    <property type="match status" value="1"/>
</dbReference>
<accession>A0A4Q7LLS7</accession>
<keyword evidence="5" id="KW-1185">Reference proteome</keyword>
<dbReference type="Gene3D" id="2.60.120.260">
    <property type="entry name" value="Galactose-binding domain-like"/>
    <property type="match status" value="1"/>
</dbReference>
<feature type="domain" description="DUF642" evidence="2">
    <location>
        <begin position="25"/>
        <end position="188"/>
    </location>
</feature>
<comment type="caution">
    <text evidence="4">The sequence shown here is derived from an EMBL/GenBank/DDBJ whole genome shotgun (WGS) entry which is preliminary data.</text>
</comment>
<feature type="chain" id="PRO_5020278342" evidence="1">
    <location>
        <begin position="23"/>
        <end position="219"/>
    </location>
</feature>
<dbReference type="Pfam" id="PF07589">
    <property type="entry name" value="PEP-CTERM"/>
    <property type="match status" value="1"/>
</dbReference>
<evidence type="ECO:0000259" key="2">
    <source>
        <dbReference type="Pfam" id="PF04862"/>
    </source>
</evidence>
<dbReference type="EMBL" id="SGWV01000009">
    <property type="protein sequence ID" value="RZS54887.1"/>
    <property type="molecule type" value="Genomic_DNA"/>
</dbReference>
<dbReference type="InterPro" id="IPR013424">
    <property type="entry name" value="Ice-binding_C"/>
</dbReference>
<keyword evidence="1" id="KW-0732">Signal</keyword>
<feature type="signal peptide" evidence="1">
    <location>
        <begin position="1"/>
        <end position="22"/>
    </location>
</feature>
<dbReference type="Proteomes" id="UP000293433">
    <property type="component" value="Unassembled WGS sequence"/>
</dbReference>
<dbReference type="RefSeq" id="WP_165396779.1">
    <property type="nucleotide sequence ID" value="NZ_SGWV01000009.1"/>
</dbReference>
<dbReference type="Pfam" id="PF04862">
    <property type="entry name" value="DUF642"/>
    <property type="match status" value="1"/>
</dbReference>
<gene>
    <name evidence="4" type="ORF">EV685_2372</name>
</gene>
<dbReference type="InterPro" id="IPR006946">
    <property type="entry name" value="DGR2-like_dom"/>
</dbReference>
<evidence type="ECO:0000313" key="5">
    <source>
        <dbReference type="Proteomes" id="UP000293433"/>
    </source>
</evidence>
<dbReference type="AlphaFoldDB" id="A0A4Q7LLS7"/>
<dbReference type="InterPro" id="IPR008979">
    <property type="entry name" value="Galactose-bd-like_sf"/>
</dbReference>